<keyword evidence="1" id="KW-0175">Coiled coil</keyword>
<sequence>MKKFEQENAVNMSQALSQDILLLSNNQHTLNLKLSKIKRSLEKCNNLLRKANNDISSINKAVQDALDGLKTANWTLTEDNFEDLKNIPQIVLEKFLMILNISKDQILDYTNFSLLKNRMNAFQPMDLQESELDDMFLVYNSKDTFKRNKVSEIVVDWMSYALEYRLLKDKLADTKRFLPYLNEKIQNKLGKMSTLSQQKDMIERNMQDIKKYLDLDKNTTMVSTEASEMMRKASSLSEKNLESKALLKNDDFSDLRINTDQLYNDDFNARKSIEVPILYENENELKCCRLKYFCF</sequence>
<dbReference type="AlphaFoldDB" id="A0A1R2BHD3"/>
<evidence type="ECO:0000313" key="3">
    <source>
        <dbReference type="Proteomes" id="UP000187209"/>
    </source>
</evidence>
<evidence type="ECO:0000256" key="1">
    <source>
        <dbReference type="SAM" id="Coils"/>
    </source>
</evidence>
<keyword evidence="3" id="KW-1185">Reference proteome</keyword>
<accession>A0A1R2BHD3</accession>
<reference evidence="2 3" key="1">
    <citation type="submission" date="2016-11" db="EMBL/GenBank/DDBJ databases">
        <title>The macronuclear genome of Stentor coeruleus: a giant cell with tiny introns.</title>
        <authorList>
            <person name="Slabodnick M."/>
            <person name="Ruby J.G."/>
            <person name="Reiff S.B."/>
            <person name="Swart E.C."/>
            <person name="Gosai S."/>
            <person name="Prabakaran S."/>
            <person name="Witkowska E."/>
            <person name="Larue G.E."/>
            <person name="Fisher S."/>
            <person name="Freeman R.M."/>
            <person name="Gunawardena J."/>
            <person name="Chu W."/>
            <person name="Stover N.A."/>
            <person name="Gregory B.D."/>
            <person name="Nowacki M."/>
            <person name="Derisi J."/>
            <person name="Roy S.W."/>
            <person name="Marshall W.F."/>
            <person name="Sood P."/>
        </authorList>
    </citation>
    <scope>NUCLEOTIDE SEQUENCE [LARGE SCALE GENOMIC DNA]</scope>
    <source>
        <strain evidence="2">WM001</strain>
    </source>
</reference>
<protein>
    <submittedName>
        <fullName evidence="2">Uncharacterized protein</fullName>
    </submittedName>
</protein>
<name>A0A1R2BHD3_9CILI</name>
<comment type="caution">
    <text evidence="2">The sequence shown here is derived from an EMBL/GenBank/DDBJ whole genome shotgun (WGS) entry which is preliminary data.</text>
</comment>
<dbReference type="EMBL" id="MPUH01000647">
    <property type="protein sequence ID" value="OMJ76151.1"/>
    <property type="molecule type" value="Genomic_DNA"/>
</dbReference>
<gene>
    <name evidence="2" type="ORF">SteCoe_24521</name>
</gene>
<feature type="coiled-coil region" evidence="1">
    <location>
        <begin position="34"/>
        <end position="61"/>
    </location>
</feature>
<dbReference type="Proteomes" id="UP000187209">
    <property type="component" value="Unassembled WGS sequence"/>
</dbReference>
<evidence type="ECO:0000313" key="2">
    <source>
        <dbReference type="EMBL" id="OMJ76151.1"/>
    </source>
</evidence>
<organism evidence="2 3">
    <name type="scientific">Stentor coeruleus</name>
    <dbReference type="NCBI Taxonomy" id="5963"/>
    <lineage>
        <taxon>Eukaryota</taxon>
        <taxon>Sar</taxon>
        <taxon>Alveolata</taxon>
        <taxon>Ciliophora</taxon>
        <taxon>Postciliodesmatophora</taxon>
        <taxon>Heterotrichea</taxon>
        <taxon>Heterotrichida</taxon>
        <taxon>Stentoridae</taxon>
        <taxon>Stentor</taxon>
    </lineage>
</organism>
<proteinExistence type="predicted"/>
<dbReference type="SMR" id="A0A1R2BHD3"/>